<dbReference type="InterPro" id="IPR052173">
    <property type="entry name" value="Beta-lactam_resp_regulator"/>
</dbReference>
<keyword evidence="2 5" id="KW-0812">Transmembrane</keyword>
<reference evidence="7 8" key="1">
    <citation type="submission" date="2023-08" db="EMBL/GenBank/DDBJ databases">
        <authorList>
            <person name="Joshi A."/>
            <person name="Thite S."/>
        </authorList>
    </citation>
    <scope>NUCLEOTIDE SEQUENCE [LARGE SCALE GENOMIC DNA]</scope>
    <source>
        <strain evidence="7 8">AC40</strain>
    </source>
</reference>
<comment type="subcellular location">
    <subcellularLocation>
        <location evidence="5">Cell inner membrane</location>
        <topology evidence="5">Single-pass membrane protein</topology>
        <orientation evidence="5">Periplasmic side</orientation>
    </subcellularLocation>
    <subcellularLocation>
        <location evidence="1">Membrane</location>
        <topology evidence="1">Single-pass membrane protein</topology>
    </subcellularLocation>
</comment>
<evidence type="ECO:0000259" key="6">
    <source>
        <dbReference type="PROSITE" id="PS52015"/>
    </source>
</evidence>
<keyword evidence="5" id="KW-0653">Protein transport</keyword>
<gene>
    <name evidence="7" type="ORF">Q3O60_13270</name>
</gene>
<dbReference type="RefSeq" id="WP_305894426.1">
    <property type="nucleotide sequence ID" value="NZ_JAUZVZ010000020.1"/>
</dbReference>
<evidence type="ECO:0000313" key="8">
    <source>
        <dbReference type="Proteomes" id="UP001231616"/>
    </source>
</evidence>
<keyword evidence="4 5" id="KW-0472">Membrane</keyword>
<keyword evidence="8" id="KW-1185">Reference proteome</keyword>
<comment type="similarity">
    <text evidence="5">Belongs to the TonB family.</text>
</comment>
<dbReference type="InterPro" id="IPR008756">
    <property type="entry name" value="Peptidase_M56"/>
</dbReference>
<evidence type="ECO:0000313" key="7">
    <source>
        <dbReference type="EMBL" id="MDP4537162.1"/>
    </source>
</evidence>
<keyword evidence="5" id="KW-0735">Signal-anchor</keyword>
<dbReference type="Pfam" id="PF03544">
    <property type="entry name" value="TonB_C"/>
    <property type="match status" value="1"/>
</dbReference>
<accession>A0ABT9H1H6</accession>
<keyword evidence="5" id="KW-1003">Cell membrane</keyword>
<proteinExistence type="inferred from homology"/>
<dbReference type="PANTHER" id="PTHR34978:SF3">
    <property type="entry name" value="SLR0241 PROTEIN"/>
    <property type="match status" value="1"/>
</dbReference>
<feature type="domain" description="TonB C-terminal" evidence="6">
    <location>
        <begin position="305"/>
        <end position="393"/>
    </location>
</feature>
<dbReference type="Gene3D" id="3.30.2420.10">
    <property type="entry name" value="TonB"/>
    <property type="match status" value="1"/>
</dbReference>
<feature type="transmembrane region" description="Helical" evidence="5">
    <location>
        <begin position="87"/>
        <end position="108"/>
    </location>
</feature>
<dbReference type="NCBIfam" id="TIGR01352">
    <property type="entry name" value="tonB_Cterm"/>
    <property type="match status" value="1"/>
</dbReference>
<keyword evidence="3 5" id="KW-1133">Transmembrane helix</keyword>
<organism evidence="7 8">
    <name type="scientific">Alkalimonas collagenimarina</name>
    <dbReference type="NCBI Taxonomy" id="400390"/>
    <lineage>
        <taxon>Bacteria</taxon>
        <taxon>Pseudomonadati</taxon>
        <taxon>Pseudomonadota</taxon>
        <taxon>Gammaproteobacteria</taxon>
        <taxon>Alkalimonas</taxon>
    </lineage>
</organism>
<evidence type="ECO:0000256" key="5">
    <source>
        <dbReference type="RuleBase" id="RU362123"/>
    </source>
</evidence>
<dbReference type="Pfam" id="PF05569">
    <property type="entry name" value="Peptidase_M56"/>
    <property type="match status" value="1"/>
</dbReference>
<dbReference type="InterPro" id="IPR006260">
    <property type="entry name" value="TonB/TolA_C"/>
</dbReference>
<dbReference type="PROSITE" id="PS52015">
    <property type="entry name" value="TONB_CTD"/>
    <property type="match status" value="1"/>
</dbReference>
<evidence type="ECO:0000256" key="3">
    <source>
        <dbReference type="ARBA" id="ARBA00022989"/>
    </source>
</evidence>
<name>A0ABT9H1H6_9GAMM</name>
<comment type="caution">
    <text evidence="5">Lacks conserved residue(s) required for the propagation of feature annotation.</text>
</comment>
<dbReference type="PRINTS" id="PR01374">
    <property type="entry name" value="TONBPROTEIN"/>
</dbReference>
<comment type="function">
    <text evidence="5">Interacts with outer membrane receptor proteins that carry out high-affinity binding and energy dependent uptake into the periplasmic space of specific substrates. It could act to transduce energy from the cytoplasmic membrane to specific energy-requiring processes in the outer membrane, resulting in the release into the periplasm of ligands bound by these outer membrane proteins.</text>
</comment>
<sequence>MMMWLWQSSLLLAVISMLLLLAHPILLKQLGPRSCYLLWLALPVAVMLPLLPSISLASAVNPPIIDTLLITSGQLEQSIQASTSLPYLLWLWGAGVFAMVAWCLASLYQLKRLLQQQRHVASSKLSCYIDPANQGPAIFGFFRPHLLLPADFHHRFSRSQRRLILQHELCHWQRGDLHANLLAITLLCLFWFHPLIWLAYRRYRADQELACDADVLQQQPQSTQLCYANALLAAMQSVPTPSVHYQPFCHHYGAKQSMKERLLQLKQQHGFSKTPTLILLATLLIATLLWQRPLQASQLEPTRADEANVATPIVRVEPRYPVKAAKEGIAGWVTLAFNIDDDGSPKSIRVVAAHPDDIFEAEAVRAVSRWRYDPKHKGSDISIQLNFEMDAIE</sequence>
<feature type="transmembrane region" description="Helical" evidence="5">
    <location>
        <begin position="181"/>
        <end position="200"/>
    </location>
</feature>
<dbReference type="SUPFAM" id="SSF74653">
    <property type="entry name" value="TolA/TonB C-terminal domain"/>
    <property type="match status" value="1"/>
</dbReference>
<dbReference type="PANTHER" id="PTHR34978">
    <property type="entry name" value="POSSIBLE SENSOR-TRANSDUCER PROTEIN BLAR"/>
    <property type="match status" value="1"/>
</dbReference>
<feature type="transmembrane region" description="Helical" evidence="5">
    <location>
        <begin position="37"/>
        <end position="60"/>
    </location>
</feature>
<dbReference type="EMBL" id="JAUZVZ010000020">
    <property type="protein sequence ID" value="MDP4537162.1"/>
    <property type="molecule type" value="Genomic_DNA"/>
</dbReference>
<keyword evidence="5" id="KW-0997">Cell inner membrane</keyword>
<dbReference type="Proteomes" id="UP001231616">
    <property type="component" value="Unassembled WGS sequence"/>
</dbReference>
<evidence type="ECO:0000256" key="4">
    <source>
        <dbReference type="ARBA" id="ARBA00023136"/>
    </source>
</evidence>
<dbReference type="InterPro" id="IPR037682">
    <property type="entry name" value="TonB_C"/>
</dbReference>
<dbReference type="CDD" id="cd07341">
    <property type="entry name" value="M56_BlaR1_MecR1_like"/>
    <property type="match status" value="1"/>
</dbReference>
<evidence type="ECO:0000256" key="2">
    <source>
        <dbReference type="ARBA" id="ARBA00022692"/>
    </source>
</evidence>
<keyword evidence="5" id="KW-0813">Transport</keyword>
<dbReference type="InterPro" id="IPR003538">
    <property type="entry name" value="TonB"/>
</dbReference>
<evidence type="ECO:0000256" key="1">
    <source>
        <dbReference type="ARBA" id="ARBA00004167"/>
    </source>
</evidence>
<protein>
    <recommendedName>
        <fullName evidence="5">Protein TonB</fullName>
    </recommendedName>
</protein>
<comment type="caution">
    <text evidence="7">The sequence shown here is derived from an EMBL/GenBank/DDBJ whole genome shotgun (WGS) entry which is preliminary data.</text>
</comment>